<accession>X1MGM8</accession>
<evidence type="ECO:0000313" key="1">
    <source>
        <dbReference type="EMBL" id="GAI05494.1"/>
    </source>
</evidence>
<dbReference type="AlphaFoldDB" id="X1MGM8"/>
<gene>
    <name evidence="1" type="ORF">S06H3_10162</name>
</gene>
<protein>
    <submittedName>
        <fullName evidence="1">Uncharacterized protein</fullName>
    </submittedName>
</protein>
<feature type="non-terminal residue" evidence="1">
    <location>
        <position position="1"/>
    </location>
</feature>
<sequence length="34" mass="3919">EYLHLLNVKRREATEAALKAAKTQESDDPFDLVF</sequence>
<organism evidence="1">
    <name type="scientific">marine sediment metagenome</name>
    <dbReference type="NCBI Taxonomy" id="412755"/>
    <lineage>
        <taxon>unclassified sequences</taxon>
        <taxon>metagenomes</taxon>
        <taxon>ecological metagenomes</taxon>
    </lineage>
</organism>
<name>X1MGM8_9ZZZZ</name>
<reference evidence="1" key="1">
    <citation type="journal article" date="2014" name="Front. Microbiol.">
        <title>High frequency of phylogenetically diverse reductive dehalogenase-homologous genes in deep subseafloor sedimentary metagenomes.</title>
        <authorList>
            <person name="Kawai M."/>
            <person name="Futagami T."/>
            <person name="Toyoda A."/>
            <person name="Takaki Y."/>
            <person name="Nishi S."/>
            <person name="Hori S."/>
            <person name="Arai W."/>
            <person name="Tsubouchi T."/>
            <person name="Morono Y."/>
            <person name="Uchiyama I."/>
            <person name="Ito T."/>
            <person name="Fujiyama A."/>
            <person name="Inagaki F."/>
            <person name="Takami H."/>
        </authorList>
    </citation>
    <scope>NUCLEOTIDE SEQUENCE</scope>
    <source>
        <strain evidence="1">Expedition CK06-06</strain>
    </source>
</reference>
<comment type="caution">
    <text evidence="1">The sequence shown here is derived from an EMBL/GenBank/DDBJ whole genome shotgun (WGS) entry which is preliminary data.</text>
</comment>
<dbReference type="EMBL" id="BARV01004650">
    <property type="protein sequence ID" value="GAI05494.1"/>
    <property type="molecule type" value="Genomic_DNA"/>
</dbReference>
<proteinExistence type="predicted"/>